<organism evidence="3 4">
    <name type="scientific">Paenibacillus chartarius</name>
    <dbReference type="NCBI Taxonomy" id="747481"/>
    <lineage>
        <taxon>Bacteria</taxon>
        <taxon>Bacillati</taxon>
        <taxon>Bacillota</taxon>
        <taxon>Bacilli</taxon>
        <taxon>Bacillales</taxon>
        <taxon>Paenibacillaceae</taxon>
        <taxon>Paenibacillus</taxon>
    </lineage>
</organism>
<keyword evidence="4" id="KW-1185">Reference proteome</keyword>
<dbReference type="PANTHER" id="PTHR33490:SF3">
    <property type="entry name" value="CONSERVED INTEGRAL MEMBRANE PROTEIN"/>
    <property type="match status" value="1"/>
</dbReference>
<dbReference type="Proteomes" id="UP001589776">
    <property type="component" value="Unassembled WGS sequence"/>
</dbReference>
<feature type="transmembrane region" description="Helical" evidence="1">
    <location>
        <begin position="102"/>
        <end position="124"/>
    </location>
</feature>
<evidence type="ECO:0000313" key="4">
    <source>
        <dbReference type="Proteomes" id="UP001589776"/>
    </source>
</evidence>
<gene>
    <name evidence="3" type="ORF">ACFFK0_18290</name>
</gene>
<dbReference type="RefSeq" id="WP_377471752.1">
    <property type="nucleotide sequence ID" value="NZ_JBHLWN010000072.1"/>
</dbReference>
<protein>
    <submittedName>
        <fullName evidence="3">Transglutaminase domain-containing protein</fullName>
    </submittedName>
</protein>
<dbReference type="PANTHER" id="PTHR33490">
    <property type="entry name" value="BLR5614 PROTEIN-RELATED"/>
    <property type="match status" value="1"/>
</dbReference>
<dbReference type="SMART" id="SM00460">
    <property type="entry name" value="TGc"/>
    <property type="match status" value="1"/>
</dbReference>
<dbReference type="Pfam" id="PF01841">
    <property type="entry name" value="Transglut_core"/>
    <property type="match status" value="1"/>
</dbReference>
<proteinExistence type="predicted"/>
<dbReference type="InterPro" id="IPR002931">
    <property type="entry name" value="Transglutaminase-like"/>
</dbReference>
<keyword evidence="1" id="KW-1133">Transmembrane helix</keyword>
<dbReference type="Gene3D" id="3.10.620.30">
    <property type="match status" value="1"/>
</dbReference>
<dbReference type="InterPro" id="IPR038765">
    <property type="entry name" value="Papain-like_cys_pep_sf"/>
</dbReference>
<feature type="transmembrane region" description="Helical" evidence="1">
    <location>
        <begin position="144"/>
        <end position="177"/>
    </location>
</feature>
<reference evidence="3 4" key="1">
    <citation type="submission" date="2024-09" db="EMBL/GenBank/DDBJ databases">
        <authorList>
            <person name="Sun Q."/>
            <person name="Mori K."/>
        </authorList>
    </citation>
    <scope>NUCLEOTIDE SEQUENCE [LARGE SCALE GENOMIC DNA]</scope>
    <source>
        <strain evidence="3 4">CCM 7759</strain>
    </source>
</reference>
<keyword evidence="1" id="KW-0812">Transmembrane</keyword>
<dbReference type="SUPFAM" id="SSF54001">
    <property type="entry name" value="Cysteine proteinases"/>
    <property type="match status" value="1"/>
</dbReference>
<sequence>MNMTMLTTMNFISVVLAVVVIVSMVQGAARGASGSMRHLLLSVMEGAVTLVSLFAAWKGAELLSPVAEGWLTARQIEIPAEPMSFFRQLYVTLATSMRDFPLLRFGIIFLLAYVVVKQLLYRIVDGITGRALAAAAAGRDGAPSFISAAAGGAIGSITGLGRAIMLIAVLFIVTTLFPHSPAASYIEGSQLYQKGAKEVVAPFTGDLIASKLPVFTRAVEREFANILQRKYEVIDANVPTDITAAAKEVTAAGKTDEEKARLLYKWVGSRIQYDWDKVRDYEEKGIWHEQTPEDTFTTRKGVCIDYSRLYAVMARAAGLDVKVVTGLGYDGQGGYGPHAWNEVYLKEKNAWIPLDSTWYSSGGNWFNPPSFAQTHIRDGA</sequence>
<evidence type="ECO:0000259" key="2">
    <source>
        <dbReference type="SMART" id="SM00460"/>
    </source>
</evidence>
<comment type="caution">
    <text evidence="3">The sequence shown here is derived from an EMBL/GenBank/DDBJ whole genome shotgun (WGS) entry which is preliminary data.</text>
</comment>
<name>A0ABV6DP20_9BACL</name>
<evidence type="ECO:0000256" key="1">
    <source>
        <dbReference type="SAM" id="Phobius"/>
    </source>
</evidence>
<feature type="domain" description="Transglutaminase-like" evidence="2">
    <location>
        <begin position="295"/>
        <end position="358"/>
    </location>
</feature>
<evidence type="ECO:0000313" key="3">
    <source>
        <dbReference type="EMBL" id="MFC0214385.1"/>
    </source>
</evidence>
<keyword evidence="1" id="KW-0472">Membrane</keyword>
<dbReference type="EMBL" id="JBHLWN010000072">
    <property type="protein sequence ID" value="MFC0214385.1"/>
    <property type="molecule type" value="Genomic_DNA"/>
</dbReference>
<accession>A0ABV6DP20</accession>